<dbReference type="InterPro" id="IPR038450">
    <property type="entry name" value="PSII_Psb27_sf"/>
</dbReference>
<feature type="transmembrane region" description="Helical" evidence="5">
    <location>
        <begin position="65"/>
        <end position="87"/>
    </location>
</feature>
<organism evidence="6 7">
    <name type="scientific">Riccia fluitans</name>
    <dbReference type="NCBI Taxonomy" id="41844"/>
    <lineage>
        <taxon>Eukaryota</taxon>
        <taxon>Viridiplantae</taxon>
        <taxon>Streptophyta</taxon>
        <taxon>Embryophyta</taxon>
        <taxon>Marchantiophyta</taxon>
        <taxon>Marchantiopsida</taxon>
        <taxon>Marchantiidae</taxon>
        <taxon>Marchantiales</taxon>
        <taxon>Ricciaceae</taxon>
        <taxon>Riccia</taxon>
    </lineage>
</organism>
<keyword evidence="7" id="KW-1185">Reference proteome</keyword>
<dbReference type="Pfam" id="PF13326">
    <property type="entry name" value="PSII_Pbs27"/>
    <property type="match status" value="1"/>
</dbReference>
<dbReference type="GO" id="GO:0005737">
    <property type="term" value="C:cytoplasm"/>
    <property type="evidence" value="ECO:0007669"/>
    <property type="project" value="UniProtKB-ARBA"/>
</dbReference>
<comment type="subcellular location">
    <subcellularLocation>
        <location evidence="1">Membrane</location>
    </subcellularLocation>
    <subcellularLocation>
        <location evidence="4">Thylakoid</location>
    </subcellularLocation>
</comment>
<evidence type="ECO:0000256" key="5">
    <source>
        <dbReference type="SAM" id="Phobius"/>
    </source>
</evidence>
<comment type="caution">
    <text evidence="6">The sequence shown here is derived from an EMBL/GenBank/DDBJ whole genome shotgun (WGS) entry which is preliminary data.</text>
</comment>
<keyword evidence="2" id="KW-0793">Thylakoid</keyword>
<dbReference type="HAMAP" id="MF_01481">
    <property type="entry name" value="PSII_Psb27"/>
    <property type="match status" value="1"/>
</dbReference>
<dbReference type="InterPro" id="IPR025585">
    <property type="entry name" value="PSII_Psb27"/>
</dbReference>
<gene>
    <name evidence="6" type="ORF">R1flu_005447</name>
</gene>
<sequence length="191" mass="20393">MASVIQSSALSSVQCICNHSLRIQNGAGAAPPVAAFPNTASKARVVCAVREGAESHSGDVSRREVMLAGMTALIGGLSVVPAAFAGFEEDYKKETQAVIDQVKGTLNLEKTDPKKTDAVAALRQTSNDWVAKYRREKAVAGRPSFSNMYSVLNAISGHYISFGPNVAIPGKRKDRIFEEINVAEKALSRGR</sequence>
<dbReference type="GO" id="GO:0009579">
    <property type="term" value="C:thylakoid"/>
    <property type="evidence" value="ECO:0007669"/>
    <property type="project" value="UniProtKB-SubCell"/>
</dbReference>
<evidence type="ECO:0000256" key="3">
    <source>
        <dbReference type="ARBA" id="ARBA00023136"/>
    </source>
</evidence>
<keyword evidence="3 5" id="KW-0472">Membrane</keyword>
<dbReference type="FunFam" id="1.20.58.810:FF:000001">
    <property type="entry name" value="Photosystem II lipoprotein Psb27"/>
    <property type="match status" value="1"/>
</dbReference>
<dbReference type="Proteomes" id="UP001605036">
    <property type="component" value="Unassembled WGS sequence"/>
</dbReference>
<protein>
    <submittedName>
        <fullName evidence="6">Uncharacterized protein</fullName>
    </submittedName>
</protein>
<dbReference type="EMBL" id="JBHFFA010000003">
    <property type="protein sequence ID" value="KAL2633968.1"/>
    <property type="molecule type" value="Genomic_DNA"/>
</dbReference>
<evidence type="ECO:0000256" key="1">
    <source>
        <dbReference type="ARBA" id="ARBA00004370"/>
    </source>
</evidence>
<dbReference type="PANTHER" id="PTHR34041:SF1">
    <property type="entry name" value="PHOTOSYSTEM II REPAIR PROTEIN PSB27-H1, CHLOROPLASTIC"/>
    <property type="match status" value="1"/>
</dbReference>
<evidence type="ECO:0000256" key="2">
    <source>
        <dbReference type="ARBA" id="ARBA00023078"/>
    </source>
</evidence>
<dbReference type="AlphaFoldDB" id="A0ABD1YTV0"/>
<dbReference type="GO" id="GO:0016020">
    <property type="term" value="C:membrane"/>
    <property type="evidence" value="ECO:0007669"/>
    <property type="project" value="UniProtKB-SubCell"/>
</dbReference>
<evidence type="ECO:0000313" key="7">
    <source>
        <dbReference type="Proteomes" id="UP001605036"/>
    </source>
</evidence>
<evidence type="ECO:0000256" key="4">
    <source>
        <dbReference type="ARBA" id="ARBA00060385"/>
    </source>
</evidence>
<name>A0ABD1YTV0_9MARC</name>
<dbReference type="PANTHER" id="PTHR34041">
    <property type="entry name" value="PHOTOSYSTEM II REPAIR PROTEIN PSB27-H1, CHLOROPLASTIC"/>
    <property type="match status" value="1"/>
</dbReference>
<accession>A0ABD1YTV0</accession>
<proteinExistence type="inferred from homology"/>
<dbReference type="Gene3D" id="1.20.58.810">
    <property type="entry name" value="Photosystem II Pbs27"/>
    <property type="match status" value="1"/>
</dbReference>
<reference evidence="6 7" key="1">
    <citation type="submission" date="2024-09" db="EMBL/GenBank/DDBJ databases">
        <title>Chromosome-scale assembly of Riccia fluitans.</title>
        <authorList>
            <person name="Paukszto L."/>
            <person name="Sawicki J."/>
            <person name="Karawczyk K."/>
            <person name="Piernik-Szablinska J."/>
            <person name="Szczecinska M."/>
            <person name="Mazdziarz M."/>
        </authorList>
    </citation>
    <scope>NUCLEOTIDE SEQUENCE [LARGE SCALE GENOMIC DNA]</scope>
    <source>
        <strain evidence="6">Rf_01</strain>
        <tissue evidence="6">Aerial parts of the thallus</tissue>
    </source>
</reference>
<evidence type="ECO:0000313" key="6">
    <source>
        <dbReference type="EMBL" id="KAL2633968.1"/>
    </source>
</evidence>
<keyword evidence="5" id="KW-0812">Transmembrane</keyword>
<keyword evidence="5" id="KW-1133">Transmembrane helix</keyword>
<dbReference type="GO" id="GO:0010206">
    <property type="term" value="P:photosystem II repair"/>
    <property type="evidence" value="ECO:0007669"/>
    <property type="project" value="UniProtKB-ARBA"/>
</dbReference>